<gene>
    <name evidence="2" type="ORF">BTT61001_05131</name>
</gene>
<dbReference type="InterPro" id="IPR007421">
    <property type="entry name" value="Schlafen_AlbA_2_dom"/>
</dbReference>
<dbReference type="Proteomes" id="UP000195991">
    <property type="component" value="Unassembled WGS sequence"/>
</dbReference>
<dbReference type="Pfam" id="PF04326">
    <property type="entry name" value="SLFN_AlbA_2"/>
    <property type="match status" value="1"/>
</dbReference>
<evidence type="ECO:0000259" key="1">
    <source>
        <dbReference type="Pfam" id="PF04326"/>
    </source>
</evidence>
<dbReference type="Gene3D" id="3.30.950.30">
    <property type="entry name" value="Schlafen, AAA domain"/>
    <property type="match status" value="1"/>
</dbReference>
<dbReference type="PANTHER" id="PTHR30595:SF6">
    <property type="entry name" value="SCHLAFEN ALBA-2 DOMAIN-CONTAINING PROTEIN"/>
    <property type="match status" value="1"/>
</dbReference>
<dbReference type="AlphaFoldDB" id="A0A1C4G1F0"/>
<proteinExistence type="predicted"/>
<reference evidence="2 3" key="1">
    <citation type="submission" date="2016-08" db="EMBL/GenBank/DDBJ databases">
        <authorList>
            <person name="Seilhamer J.J."/>
        </authorList>
    </citation>
    <scope>NUCLEOTIDE SEQUENCE [LARGE SCALE GENOMIC DNA]</scope>
    <source>
        <strain evidence="2 3">IEBC_T61001</strain>
    </source>
</reference>
<accession>A0A1C4G1F0</accession>
<organism evidence="2 3">
    <name type="scientific">Bacillus thuringiensis</name>
    <dbReference type="NCBI Taxonomy" id="1428"/>
    <lineage>
        <taxon>Bacteria</taxon>
        <taxon>Bacillati</taxon>
        <taxon>Bacillota</taxon>
        <taxon>Bacilli</taxon>
        <taxon>Bacillales</taxon>
        <taxon>Bacillaceae</taxon>
        <taxon>Bacillus</taxon>
        <taxon>Bacillus cereus group</taxon>
    </lineage>
</organism>
<sequence length="388" mass="45425">MENIEWLIKYERESTKLDFKREQYKKEKNKDLIKDIMSMANAPIDGKKYIVVGVKDKTDGEKEYHAIQKEEFIDQATYEQVIRENIEPSIEFSYSPLEVGGNLLGIFEIGPCNNPPYMMKKDFQSLKKGDCYIRRGSQQDRLTRRDLDELLTFRSNQYFNGKISVGFNETFEDKIVIEGTKEVKFPSELAKQRIEAELNRREKEGEMEIHRFDNMIFSPFQSIPYEKRSTETLRENLKEVKQDYYQHDCYYVGEEISKKINIILRNNGERYLEDVSIRVTIPREDGIIVMDEIPSEPPKGRDVFHAAISNVAINTVLYYPNVQKEEKYFVVEADVGALKHQQNTEVFAEELRVAFGPRACGKNLNWEYTIYAKNLPKPITGELRIEVV</sequence>
<feature type="domain" description="Schlafen AlbA-2" evidence="1">
    <location>
        <begin position="13"/>
        <end position="142"/>
    </location>
</feature>
<evidence type="ECO:0000313" key="2">
    <source>
        <dbReference type="EMBL" id="SCC62069.1"/>
    </source>
</evidence>
<dbReference type="InterPro" id="IPR038461">
    <property type="entry name" value="Schlafen_AlbA_2_dom_sf"/>
</dbReference>
<dbReference type="RefSeq" id="WP_087985297.1">
    <property type="nucleotide sequence ID" value="NZ_FMBI01000039.1"/>
</dbReference>
<name>A0A1C4G1F0_BACTU</name>
<protein>
    <recommendedName>
        <fullName evidence="1">Schlafen AlbA-2 domain-containing protein</fullName>
    </recommendedName>
</protein>
<evidence type="ECO:0000313" key="3">
    <source>
        <dbReference type="Proteomes" id="UP000195991"/>
    </source>
</evidence>
<dbReference type="EMBL" id="FMBI01000039">
    <property type="protein sequence ID" value="SCC62069.1"/>
    <property type="molecule type" value="Genomic_DNA"/>
</dbReference>
<dbReference type="PANTHER" id="PTHR30595">
    <property type="entry name" value="GLPR-RELATED TRANSCRIPTIONAL REPRESSOR"/>
    <property type="match status" value="1"/>
</dbReference>